<dbReference type="PANTHER" id="PTHR44051:SF22">
    <property type="entry name" value="DISULFIDE-BOND OXIDOREDUCTASE YGHU"/>
    <property type="match status" value="1"/>
</dbReference>
<proteinExistence type="predicted"/>
<dbReference type="Gene3D" id="3.40.30.10">
    <property type="entry name" value="Glutaredoxin"/>
    <property type="match status" value="1"/>
</dbReference>
<dbReference type="EMBL" id="UINC01001001">
    <property type="protein sequence ID" value="SUZ67035.1"/>
    <property type="molecule type" value="Genomic_DNA"/>
</dbReference>
<dbReference type="PROSITE" id="PS50404">
    <property type="entry name" value="GST_NTER"/>
    <property type="match status" value="1"/>
</dbReference>
<dbReference type="InterPro" id="IPR004045">
    <property type="entry name" value="Glutathione_S-Trfase_N"/>
</dbReference>
<dbReference type="InterPro" id="IPR040079">
    <property type="entry name" value="Glutathione_S-Trfase"/>
</dbReference>
<dbReference type="Gene3D" id="1.20.1050.10">
    <property type="match status" value="1"/>
</dbReference>
<dbReference type="PANTHER" id="PTHR44051">
    <property type="entry name" value="GLUTATHIONE S-TRANSFERASE-RELATED"/>
    <property type="match status" value="1"/>
</dbReference>
<dbReference type="SFLD" id="SFLDG01151">
    <property type="entry name" value="Main.2:_Nu-like"/>
    <property type="match status" value="1"/>
</dbReference>
<evidence type="ECO:0008006" key="4">
    <source>
        <dbReference type="Google" id="ProtNLM"/>
    </source>
</evidence>
<reference evidence="3" key="1">
    <citation type="submission" date="2018-05" db="EMBL/GenBank/DDBJ databases">
        <authorList>
            <person name="Lanie J.A."/>
            <person name="Ng W.-L."/>
            <person name="Kazmierczak K.M."/>
            <person name="Andrzejewski T.M."/>
            <person name="Davidsen T.M."/>
            <person name="Wayne K.J."/>
            <person name="Tettelin H."/>
            <person name="Glass J.I."/>
            <person name="Rusch D."/>
            <person name="Podicherti R."/>
            <person name="Tsui H.-C.T."/>
            <person name="Winkler M.E."/>
        </authorList>
    </citation>
    <scope>NUCLEOTIDE SEQUENCE</scope>
</reference>
<dbReference type="Pfam" id="PF02798">
    <property type="entry name" value="GST_N"/>
    <property type="match status" value="1"/>
</dbReference>
<gene>
    <name evidence="3" type="ORF">METZ01_LOCUS19889</name>
</gene>
<evidence type="ECO:0000259" key="1">
    <source>
        <dbReference type="PROSITE" id="PS50404"/>
    </source>
</evidence>
<sequence>MIELYTSATPNGHKVSIALEEMGLEYCVKPIDLLKGEQKTPEYLTICPNGRIPAIVDTDADNFAVFESGACLLYLAEKTGQFLPKNLKKRSEVIQWLMFQMGGVGPMQGQANVFFRYFPEKIQSVINRYQNETRRLYTVLDKQLEGREFLCDELSIADFASWPWVNIHKWSGVEIGDLGNLTTWFNRCNERSGFQAGIEVPYKREMPSEKELEKFKEQVGKMLQT</sequence>
<dbReference type="SUPFAM" id="SSF47616">
    <property type="entry name" value="GST C-terminal domain-like"/>
    <property type="match status" value="1"/>
</dbReference>
<name>A0A381PJ40_9ZZZZ</name>
<protein>
    <recommendedName>
        <fullName evidence="4">Glutathione S-transferase</fullName>
    </recommendedName>
</protein>
<accession>A0A381PJ40</accession>
<feature type="domain" description="GST N-terminal" evidence="1">
    <location>
        <begin position="1"/>
        <end position="83"/>
    </location>
</feature>
<dbReference type="CDD" id="cd10291">
    <property type="entry name" value="GST_C_YfcG_like"/>
    <property type="match status" value="1"/>
</dbReference>
<dbReference type="InterPro" id="IPR036249">
    <property type="entry name" value="Thioredoxin-like_sf"/>
</dbReference>
<dbReference type="SFLD" id="SFLDG00358">
    <property type="entry name" value="Main_(cytGST)"/>
    <property type="match status" value="1"/>
</dbReference>
<dbReference type="InterPro" id="IPR010987">
    <property type="entry name" value="Glutathione-S-Trfase_C-like"/>
</dbReference>
<evidence type="ECO:0000313" key="3">
    <source>
        <dbReference type="EMBL" id="SUZ67035.1"/>
    </source>
</evidence>
<dbReference type="Pfam" id="PF00043">
    <property type="entry name" value="GST_C"/>
    <property type="match status" value="1"/>
</dbReference>
<dbReference type="PROSITE" id="PS50405">
    <property type="entry name" value="GST_CTER"/>
    <property type="match status" value="1"/>
</dbReference>
<dbReference type="SUPFAM" id="SSF52833">
    <property type="entry name" value="Thioredoxin-like"/>
    <property type="match status" value="1"/>
</dbReference>
<dbReference type="SFLD" id="SFLDS00019">
    <property type="entry name" value="Glutathione_Transferase_(cytos"/>
    <property type="match status" value="1"/>
</dbReference>
<organism evidence="3">
    <name type="scientific">marine metagenome</name>
    <dbReference type="NCBI Taxonomy" id="408172"/>
    <lineage>
        <taxon>unclassified sequences</taxon>
        <taxon>metagenomes</taxon>
        <taxon>ecological metagenomes</taxon>
    </lineage>
</organism>
<dbReference type="CDD" id="cd03048">
    <property type="entry name" value="GST_N_Ure2p_like"/>
    <property type="match status" value="1"/>
</dbReference>
<dbReference type="InterPro" id="IPR004046">
    <property type="entry name" value="GST_C"/>
</dbReference>
<dbReference type="AlphaFoldDB" id="A0A381PJ40"/>
<dbReference type="InterPro" id="IPR036282">
    <property type="entry name" value="Glutathione-S-Trfase_C_sf"/>
</dbReference>
<evidence type="ECO:0000259" key="2">
    <source>
        <dbReference type="PROSITE" id="PS50405"/>
    </source>
</evidence>
<feature type="domain" description="GST C-terminal" evidence="2">
    <location>
        <begin position="86"/>
        <end position="210"/>
    </location>
</feature>